<name>A0A699ZL04_HAELA</name>
<dbReference type="EMBL" id="BLLF01001894">
    <property type="protein sequence ID" value="GFH21730.1"/>
    <property type="molecule type" value="Genomic_DNA"/>
</dbReference>
<dbReference type="AlphaFoldDB" id="A0A699ZL04"/>
<comment type="caution">
    <text evidence="1">The sequence shown here is derived from an EMBL/GenBank/DDBJ whole genome shotgun (WGS) entry which is preliminary data.</text>
</comment>
<feature type="non-terminal residue" evidence="1">
    <location>
        <position position="73"/>
    </location>
</feature>
<evidence type="ECO:0000313" key="1">
    <source>
        <dbReference type="EMBL" id="GFH21730.1"/>
    </source>
</evidence>
<protein>
    <submittedName>
        <fullName evidence="1">Uncharacterized protein</fullName>
    </submittedName>
</protein>
<accession>A0A699ZL04</accession>
<evidence type="ECO:0000313" key="2">
    <source>
        <dbReference type="Proteomes" id="UP000485058"/>
    </source>
</evidence>
<gene>
    <name evidence="1" type="ORF">HaLaN_19091</name>
</gene>
<dbReference type="SUPFAM" id="SSF56672">
    <property type="entry name" value="DNA/RNA polymerases"/>
    <property type="match status" value="1"/>
</dbReference>
<keyword evidence="2" id="KW-1185">Reference proteome</keyword>
<dbReference type="Proteomes" id="UP000485058">
    <property type="component" value="Unassembled WGS sequence"/>
</dbReference>
<sequence length="73" mass="8181">MFSSASIEQSRARCIAHVDLDAFYTQADPAVALPAPAGLRGRYANIHFFRLMLVDSGRLVPQHWNIVTGHFLR</sequence>
<organism evidence="1 2">
    <name type="scientific">Haematococcus lacustris</name>
    <name type="common">Green alga</name>
    <name type="synonym">Haematococcus pluvialis</name>
    <dbReference type="NCBI Taxonomy" id="44745"/>
    <lineage>
        <taxon>Eukaryota</taxon>
        <taxon>Viridiplantae</taxon>
        <taxon>Chlorophyta</taxon>
        <taxon>core chlorophytes</taxon>
        <taxon>Chlorophyceae</taxon>
        <taxon>CS clade</taxon>
        <taxon>Chlamydomonadales</taxon>
        <taxon>Haematococcaceae</taxon>
        <taxon>Haematococcus</taxon>
    </lineage>
</organism>
<feature type="non-terminal residue" evidence="1">
    <location>
        <position position="1"/>
    </location>
</feature>
<proteinExistence type="predicted"/>
<reference evidence="1 2" key="1">
    <citation type="submission" date="2020-02" db="EMBL/GenBank/DDBJ databases">
        <title>Draft genome sequence of Haematococcus lacustris strain NIES-144.</title>
        <authorList>
            <person name="Morimoto D."/>
            <person name="Nakagawa S."/>
            <person name="Yoshida T."/>
            <person name="Sawayama S."/>
        </authorList>
    </citation>
    <scope>NUCLEOTIDE SEQUENCE [LARGE SCALE GENOMIC DNA]</scope>
    <source>
        <strain evidence="1 2">NIES-144</strain>
    </source>
</reference>
<dbReference type="InterPro" id="IPR043502">
    <property type="entry name" value="DNA/RNA_pol_sf"/>
</dbReference>